<reference evidence="1" key="1">
    <citation type="journal article" date="2015" name="Nature">
        <title>Complex archaea that bridge the gap between prokaryotes and eukaryotes.</title>
        <authorList>
            <person name="Spang A."/>
            <person name="Saw J.H."/>
            <person name="Jorgensen S.L."/>
            <person name="Zaremba-Niedzwiedzka K."/>
            <person name="Martijn J."/>
            <person name="Lind A.E."/>
            <person name="van Eijk R."/>
            <person name="Schleper C."/>
            <person name="Guy L."/>
            <person name="Ettema T.J."/>
        </authorList>
    </citation>
    <scope>NUCLEOTIDE SEQUENCE</scope>
</reference>
<dbReference type="EMBL" id="LAZR01023864">
    <property type="protein sequence ID" value="KKL77059.1"/>
    <property type="molecule type" value="Genomic_DNA"/>
</dbReference>
<sequence length="90" mass="9899">MDNMDLVYELHDELTDSKGKLATALAALRSQGTVFRHQHEPPEEDCNIGWHIYLCTALHYWTHGNSVGAPCSDECAKARAALTQEGADGD</sequence>
<name>A0A0F9ESR0_9ZZZZ</name>
<evidence type="ECO:0000313" key="1">
    <source>
        <dbReference type="EMBL" id="KKL77059.1"/>
    </source>
</evidence>
<dbReference type="AlphaFoldDB" id="A0A0F9ESR0"/>
<organism evidence="1">
    <name type="scientific">marine sediment metagenome</name>
    <dbReference type="NCBI Taxonomy" id="412755"/>
    <lineage>
        <taxon>unclassified sequences</taxon>
        <taxon>metagenomes</taxon>
        <taxon>ecological metagenomes</taxon>
    </lineage>
</organism>
<protein>
    <submittedName>
        <fullName evidence="1">Uncharacterized protein</fullName>
    </submittedName>
</protein>
<accession>A0A0F9ESR0</accession>
<comment type="caution">
    <text evidence="1">The sequence shown here is derived from an EMBL/GenBank/DDBJ whole genome shotgun (WGS) entry which is preliminary data.</text>
</comment>
<proteinExistence type="predicted"/>
<gene>
    <name evidence="1" type="ORF">LCGC14_2038660</name>
</gene>